<keyword evidence="1" id="KW-1185">Reference proteome</keyword>
<evidence type="ECO:0000313" key="1">
    <source>
        <dbReference type="Proteomes" id="UP000095287"/>
    </source>
</evidence>
<protein>
    <submittedName>
        <fullName evidence="2">Secreted protein</fullName>
    </submittedName>
</protein>
<reference evidence="2" key="1">
    <citation type="submission" date="2016-11" db="UniProtKB">
        <authorList>
            <consortium name="WormBaseParasite"/>
        </authorList>
    </citation>
    <scope>IDENTIFICATION</scope>
</reference>
<organism evidence="1 2">
    <name type="scientific">Steinernema glaseri</name>
    <dbReference type="NCBI Taxonomy" id="37863"/>
    <lineage>
        <taxon>Eukaryota</taxon>
        <taxon>Metazoa</taxon>
        <taxon>Ecdysozoa</taxon>
        <taxon>Nematoda</taxon>
        <taxon>Chromadorea</taxon>
        <taxon>Rhabditida</taxon>
        <taxon>Tylenchina</taxon>
        <taxon>Panagrolaimomorpha</taxon>
        <taxon>Strongyloidoidea</taxon>
        <taxon>Steinernematidae</taxon>
        <taxon>Steinernema</taxon>
    </lineage>
</organism>
<dbReference type="WBParaSite" id="L893_g31264.t1">
    <property type="protein sequence ID" value="L893_g31264.t1"/>
    <property type="gene ID" value="L893_g31264"/>
</dbReference>
<accession>A0A1I7ZZA7</accession>
<proteinExistence type="predicted"/>
<evidence type="ECO:0000313" key="2">
    <source>
        <dbReference type="WBParaSite" id="L893_g31264.t1"/>
    </source>
</evidence>
<dbReference type="AlphaFoldDB" id="A0A1I7ZZA7"/>
<dbReference type="Proteomes" id="UP000095287">
    <property type="component" value="Unplaced"/>
</dbReference>
<sequence>MMSQIFGLSLPIPPSLPLITLVILQSFYSRSRSLRTPVNDEVVYKVPNCLPVVLSVCPTPHPLLVSRSRQPRYCLTPPDPPSLFLITICSPSPTTITRIFRSFVHSCS</sequence>
<name>A0A1I7ZZA7_9BILA</name>